<proteinExistence type="inferred from homology"/>
<evidence type="ECO:0000256" key="2">
    <source>
        <dbReference type="ARBA" id="ARBA00022475"/>
    </source>
</evidence>
<dbReference type="SUPFAM" id="SSF53448">
    <property type="entry name" value="Nucleotide-diphospho-sugar transferases"/>
    <property type="match status" value="1"/>
</dbReference>
<comment type="caution">
    <text evidence="11">The sequence shown here is derived from an EMBL/GenBank/DDBJ whole genome shotgun (WGS) entry which is preliminary data.</text>
</comment>
<comment type="similarity">
    <text evidence="8">Belongs to the glycosyltransferase 2 family. CrtQ subfamily.</text>
</comment>
<keyword evidence="3" id="KW-0328">Glycosyltransferase</keyword>
<dbReference type="PANTHER" id="PTHR43646:SF2">
    <property type="entry name" value="GLYCOSYLTRANSFERASE 2-LIKE DOMAIN-CONTAINING PROTEIN"/>
    <property type="match status" value="1"/>
</dbReference>
<evidence type="ECO:0000256" key="1">
    <source>
        <dbReference type="ARBA" id="ARBA00004236"/>
    </source>
</evidence>
<dbReference type="InterPro" id="IPR029044">
    <property type="entry name" value="Nucleotide-diphossugar_trans"/>
</dbReference>
<dbReference type="OrthoDB" id="9771846at2"/>
<dbReference type="Pfam" id="PF00535">
    <property type="entry name" value="Glycos_transf_2"/>
    <property type="match status" value="1"/>
</dbReference>
<evidence type="ECO:0000256" key="4">
    <source>
        <dbReference type="ARBA" id="ARBA00022679"/>
    </source>
</evidence>
<dbReference type="Gene3D" id="3.90.550.10">
    <property type="entry name" value="Spore Coat Polysaccharide Biosynthesis Protein SpsA, Chain A"/>
    <property type="match status" value="1"/>
</dbReference>
<dbReference type="Proteomes" id="UP000320209">
    <property type="component" value="Unassembled WGS sequence"/>
</dbReference>
<dbReference type="InterPro" id="IPR001173">
    <property type="entry name" value="Glyco_trans_2-like"/>
</dbReference>
<dbReference type="RefSeq" id="WP_141781782.1">
    <property type="nucleotide sequence ID" value="NZ_VFOV01000001.1"/>
</dbReference>
<evidence type="ECO:0000259" key="10">
    <source>
        <dbReference type="Pfam" id="PF00535"/>
    </source>
</evidence>
<dbReference type="PANTHER" id="PTHR43646">
    <property type="entry name" value="GLYCOSYLTRANSFERASE"/>
    <property type="match status" value="1"/>
</dbReference>
<keyword evidence="5" id="KW-0472">Membrane</keyword>
<keyword evidence="12" id="KW-1185">Reference proteome</keyword>
<keyword evidence="4 11" id="KW-0808">Transferase</keyword>
<accession>A0A543ABJ4</accession>
<dbReference type="AlphaFoldDB" id="A0A543ABJ4"/>
<evidence type="ECO:0000256" key="5">
    <source>
        <dbReference type="ARBA" id="ARBA00023136"/>
    </source>
</evidence>
<dbReference type="EMBL" id="VFOV01000001">
    <property type="protein sequence ID" value="TQL69971.1"/>
    <property type="molecule type" value="Genomic_DNA"/>
</dbReference>
<evidence type="ECO:0000313" key="12">
    <source>
        <dbReference type="Proteomes" id="UP000320209"/>
    </source>
</evidence>
<dbReference type="GO" id="GO:0016757">
    <property type="term" value="F:glycosyltransferase activity"/>
    <property type="evidence" value="ECO:0007669"/>
    <property type="project" value="UniProtKB-KW"/>
</dbReference>
<feature type="domain" description="Glycosyltransferase 2-like" evidence="10">
    <location>
        <begin position="7"/>
        <end position="130"/>
    </location>
</feature>
<evidence type="ECO:0000256" key="8">
    <source>
        <dbReference type="ARBA" id="ARBA00038120"/>
    </source>
</evidence>
<evidence type="ECO:0000256" key="7">
    <source>
        <dbReference type="ARBA" id="ARBA00037904"/>
    </source>
</evidence>
<sequence>MTRARASVVIPAHDEAAGIGRLLHRLLDTAEPGELEVVVAANASTDATVSVTSGFAGVTVLDLPVASKVAALNAADEVATVFPRIYLDADIDLTLDSLRLVVDELSGGTPAAAPAIVVDTRGCGPGVRAYYAIWSRLGYARHHLLGAGVYGLSEAGRARFGRFPDVLNDDQFVYDHFRHDERVNPPGSTFTVRAPRTLRAVYRRGTRIALGNLQLRTLGRPVTAPGPTWRGVLLAEPWLAPAVAAYVAMKVLMRTAAARRLRSGSFGDWGRDDSSRVAP</sequence>
<comment type="pathway">
    <text evidence="7">Carotenoid biosynthesis; staphyloxanthin biosynthesis; staphyloxanthin from farnesyl diphosphate: step 4/5.</text>
</comment>
<comment type="subcellular location">
    <subcellularLocation>
        <location evidence="1">Cell membrane</location>
    </subcellularLocation>
</comment>
<gene>
    <name evidence="11" type="ORF">FB381_3894</name>
</gene>
<reference evidence="11 12" key="1">
    <citation type="submission" date="2019-06" db="EMBL/GenBank/DDBJ databases">
        <title>Sequencing the genomes of 1000 actinobacteria strains.</title>
        <authorList>
            <person name="Klenk H.-P."/>
        </authorList>
    </citation>
    <scope>NUCLEOTIDE SEQUENCE [LARGE SCALE GENOMIC DNA]</scope>
    <source>
        <strain evidence="11 12">DSM 25218</strain>
    </source>
</reference>
<comment type="function">
    <text evidence="6">Catalyzes the glycosylation of 4,4'-diaponeurosporenoate, i.e. the esterification of glucose at the C1'' position with the carboxyl group of 4,4'-diaponeurosporenic acid, to form glycosyl-4,4'-diaponeurosporenoate. This is a step in the biosynthesis of staphyloxanthin, an orange pigment present in most staphylococci strains.</text>
</comment>
<organism evidence="11 12">
    <name type="scientific">Nocardioides albertanoniae</name>
    <dbReference type="NCBI Taxonomy" id="1175486"/>
    <lineage>
        <taxon>Bacteria</taxon>
        <taxon>Bacillati</taxon>
        <taxon>Actinomycetota</taxon>
        <taxon>Actinomycetes</taxon>
        <taxon>Propionibacteriales</taxon>
        <taxon>Nocardioidaceae</taxon>
        <taxon>Nocardioides</taxon>
    </lineage>
</organism>
<keyword evidence="2" id="KW-1003">Cell membrane</keyword>
<name>A0A543ABJ4_9ACTN</name>
<protein>
    <recommendedName>
        <fullName evidence="9">4,4'-diaponeurosporenoate glycosyltransferase</fullName>
    </recommendedName>
</protein>
<evidence type="ECO:0000256" key="6">
    <source>
        <dbReference type="ARBA" id="ARBA00037281"/>
    </source>
</evidence>
<evidence type="ECO:0000313" key="11">
    <source>
        <dbReference type="EMBL" id="TQL69971.1"/>
    </source>
</evidence>
<dbReference type="GO" id="GO:0005886">
    <property type="term" value="C:plasma membrane"/>
    <property type="evidence" value="ECO:0007669"/>
    <property type="project" value="UniProtKB-SubCell"/>
</dbReference>
<evidence type="ECO:0000256" key="3">
    <source>
        <dbReference type="ARBA" id="ARBA00022676"/>
    </source>
</evidence>
<evidence type="ECO:0000256" key="9">
    <source>
        <dbReference type="ARBA" id="ARBA00040345"/>
    </source>
</evidence>